<evidence type="ECO:0000256" key="6">
    <source>
        <dbReference type="SAM" id="Phobius"/>
    </source>
</evidence>
<evidence type="ECO:0000256" key="3">
    <source>
        <dbReference type="ARBA" id="ARBA00022989"/>
    </source>
</evidence>
<feature type="coiled-coil region" evidence="5">
    <location>
        <begin position="169"/>
        <end position="203"/>
    </location>
</feature>
<sequence length="432" mass="49583">MPNSLNNIDLRSEEVQEVLSQTPNWMIQWGSLLLLILILMVLFLSYLIKYPDVILSESSITTELPPEKVYSKIDEKIEVILVNDGDIVKKNTPLAILKNNANYKDVLFLKSIVDTISLNNKFFSFPSEKLPILFLGDISADYALFENSYSEYLLNKQLQPFSNETVANISSLSELKQRLQSALSQKEINSKELLLQRKDLERLKKIFERGVISEQEFENKKLEILKAERSYAAMSASISQIREAIGTMKKNSKGNLINETKENIKLFKNVIQSFNQLKKSIKNWELLYVLKSNIDGRVTFLNYWSTTQSVSAGDLIFSIIPSKNTRYVGKLQAPSRNSGKIKVGQKVNIKLENYPETEFGVLQGVVNKVSLLPNQDHLYLIDVSLPDKLITSYQKEIDFKQEMKGSAEIITEDLRLIERFFYQFKKIIHSKT</sequence>
<dbReference type="Proteomes" id="UP001597344">
    <property type="component" value="Unassembled WGS sequence"/>
</dbReference>
<evidence type="ECO:0000256" key="1">
    <source>
        <dbReference type="ARBA" id="ARBA00004167"/>
    </source>
</evidence>
<evidence type="ECO:0000313" key="7">
    <source>
        <dbReference type="EMBL" id="MFD2186092.1"/>
    </source>
</evidence>
<protein>
    <submittedName>
        <fullName evidence="7">HlyD family secretion protein</fullName>
    </submittedName>
</protein>
<accession>A0ABW5AVW0</accession>
<dbReference type="Gene3D" id="1.10.287.470">
    <property type="entry name" value="Helix hairpin bin"/>
    <property type="match status" value="1"/>
</dbReference>
<evidence type="ECO:0000313" key="8">
    <source>
        <dbReference type="Proteomes" id="UP001597344"/>
    </source>
</evidence>
<comment type="caution">
    <text evidence="7">The sequence shown here is derived from an EMBL/GenBank/DDBJ whole genome shotgun (WGS) entry which is preliminary data.</text>
</comment>
<dbReference type="Gene3D" id="2.40.30.170">
    <property type="match status" value="1"/>
</dbReference>
<proteinExistence type="predicted"/>
<dbReference type="PRINTS" id="PR01490">
    <property type="entry name" value="RTXTOXIND"/>
</dbReference>
<feature type="transmembrane region" description="Helical" evidence="6">
    <location>
        <begin position="26"/>
        <end position="48"/>
    </location>
</feature>
<keyword evidence="2 6" id="KW-0812">Transmembrane</keyword>
<name>A0ABW5AVW0_9FLAO</name>
<keyword evidence="3 6" id="KW-1133">Transmembrane helix</keyword>
<gene>
    <name evidence="7" type="ORF">ACFSJT_04760</name>
</gene>
<dbReference type="InterPro" id="IPR050739">
    <property type="entry name" value="MFP"/>
</dbReference>
<comment type="subcellular location">
    <subcellularLocation>
        <location evidence="1">Membrane</location>
        <topology evidence="1">Single-pass membrane protein</topology>
    </subcellularLocation>
</comment>
<keyword evidence="5" id="KW-0175">Coiled coil</keyword>
<reference evidence="8" key="1">
    <citation type="journal article" date="2019" name="Int. J. Syst. Evol. Microbiol.">
        <title>The Global Catalogue of Microorganisms (GCM) 10K type strain sequencing project: providing services to taxonomists for standard genome sequencing and annotation.</title>
        <authorList>
            <consortium name="The Broad Institute Genomics Platform"/>
            <consortium name="The Broad Institute Genome Sequencing Center for Infectious Disease"/>
            <person name="Wu L."/>
            <person name="Ma J."/>
        </authorList>
    </citation>
    <scope>NUCLEOTIDE SEQUENCE [LARGE SCALE GENOMIC DNA]</scope>
    <source>
        <strain evidence="8">DT92</strain>
    </source>
</reference>
<dbReference type="PANTHER" id="PTHR30386:SF26">
    <property type="entry name" value="TRANSPORT PROTEIN COMB"/>
    <property type="match status" value="1"/>
</dbReference>
<organism evidence="7 8">
    <name type="scientific">Aquimarina celericrescens</name>
    <dbReference type="NCBI Taxonomy" id="1964542"/>
    <lineage>
        <taxon>Bacteria</taxon>
        <taxon>Pseudomonadati</taxon>
        <taxon>Bacteroidota</taxon>
        <taxon>Flavobacteriia</taxon>
        <taxon>Flavobacteriales</taxon>
        <taxon>Flavobacteriaceae</taxon>
        <taxon>Aquimarina</taxon>
    </lineage>
</organism>
<evidence type="ECO:0000256" key="2">
    <source>
        <dbReference type="ARBA" id="ARBA00022692"/>
    </source>
</evidence>
<evidence type="ECO:0000256" key="4">
    <source>
        <dbReference type="ARBA" id="ARBA00023136"/>
    </source>
</evidence>
<dbReference type="PANTHER" id="PTHR30386">
    <property type="entry name" value="MEMBRANE FUSION SUBUNIT OF EMRAB-TOLC MULTIDRUG EFFLUX PUMP"/>
    <property type="match status" value="1"/>
</dbReference>
<evidence type="ECO:0000256" key="5">
    <source>
        <dbReference type="SAM" id="Coils"/>
    </source>
</evidence>
<dbReference type="EMBL" id="JBHUHY010000003">
    <property type="protein sequence ID" value="MFD2186092.1"/>
    <property type="molecule type" value="Genomic_DNA"/>
</dbReference>
<keyword evidence="8" id="KW-1185">Reference proteome</keyword>
<dbReference type="RefSeq" id="WP_378319078.1">
    <property type="nucleotide sequence ID" value="NZ_JBHUHY010000003.1"/>
</dbReference>
<keyword evidence="4 6" id="KW-0472">Membrane</keyword>